<keyword evidence="6" id="KW-0812">Transmembrane</keyword>
<keyword evidence="5 6" id="KW-0249">Electron transport</keyword>
<comment type="subcellular location">
    <subcellularLocation>
        <location evidence="6">Cell membrane</location>
        <topology evidence="6">Single-pass membrane protein</topology>
    </subcellularLocation>
</comment>
<dbReference type="EC" id="7.-.-.-" evidence="6"/>
<dbReference type="Pfam" id="PF04205">
    <property type="entry name" value="FMN_bind"/>
    <property type="match status" value="1"/>
</dbReference>
<gene>
    <name evidence="6" type="primary">rnfG</name>
    <name evidence="8" type="ORF">E7215_09870</name>
</gene>
<reference evidence="8" key="1">
    <citation type="submission" date="2019-04" db="EMBL/GenBank/DDBJ databases">
        <title>Evolution of Biomass-Degrading Anaerobic Consortia Revealed by Metagenomics.</title>
        <authorList>
            <person name="Peng X."/>
        </authorList>
    </citation>
    <scope>NUCLEOTIDE SEQUENCE</scope>
    <source>
        <strain evidence="8">SIG254</strain>
    </source>
</reference>
<evidence type="ECO:0000256" key="6">
    <source>
        <dbReference type="HAMAP-Rule" id="MF_00479"/>
    </source>
</evidence>
<dbReference type="Proteomes" id="UP000768462">
    <property type="component" value="Unassembled WGS sequence"/>
</dbReference>
<dbReference type="SMART" id="SM00900">
    <property type="entry name" value="FMN_bind"/>
    <property type="match status" value="1"/>
</dbReference>
<proteinExistence type="inferred from homology"/>
<dbReference type="PANTHER" id="PTHR36118">
    <property type="entry name" value="ION-TRANSLOCATING OXIDOREDUCTASE COMPLEX SUBUNIT G"/>
    <property type="match status" value="1"/>
</dbReference>
<dbReference type="InterPro" id="IPR010209">
    <property type="entry name" value="Ion_transpt_RnfG/RsxG"/>
</dbReference>
<dbReference type="AlphaFoldDB" id="A0A927ZKM2"/>
<keyword evidence="3 6" id="KW-0285">Flavoprotein</keyword>
<keyword evidence="1 6" id="KW-0813">Transport</keyword>
<dbReference type="NCBIfam" id="TIGR01947">
    <property type="entry name" value="rnfG"/>
    <property type="match status" value="1"/>
</dbReference>
<keyword evidence="6" id="KW-1133">Transmembrane helix</keyword>
<comment type="similarity">
    <text evidence="6">Belongs to the RnfG family.</text>
</comment>
<keyword evidence="6" id="KW-1278">Translocase</keyword>
<protein>
    <recommendedName>
        <fullName evidence="6">Ion-translocating oxidoreductase complex subunit G</fullName>
        <ecNumber evidence="6">7.-.-.-</ecNumber>
    </recommendedName>
    <alternativeName>
        <fullName evidence="6">Rnf electron transport complex subunit G</fullName>
    </alternativeName>
</protein>
<evidence type="ECO:0000259" key="7">
    <source>
        <dbReference type="SMART" id="SM00900"/>
    </source>
</evidence>
<sequence>MKENLKLGGILLAITAIAGLILAFAYDITRAPIEAKAKEDQAAAMKVVLEAEEFSELTDGIADENVTGIFQAKTSGTDAGYVFQVNSSGYGGKIELMVGIDAEGAVSGITILSHTETPGLGSKAKDDPSFAAQYKGLSSEKELTVGSDIQAITGATITSKAVTTGVNTAINYYNTNLKGAK</sequence>
<accession>A0A927ZKM2</accession>
<dbReference type="HAMAP" id="MF_00479">
    <property type="entry name" value="RsxG_RnfG"/>
    <property type="match status" value="1"/>
</dbReference>
<feature type="modified residue" description="FMN phosphoryl threonine" evidence="6">
    <location>
        <position position="156"/>
    </location>
</feature>
<comment type="function">
    <text evidence="6">Part of a membrane-bound complex that couples electron transfer with translocation of ions across the membrane.</text>
</comment>
<evidence type="ECO:0000256" key="4">
    <source>
        <dbReference type="ARBA" id="ARBA00022643"/>
    </source>
</evidence>
<evidence type="ECO:0000313" key="9">
    <source>
        <dbReference type="Proteomes" id="UP000768462"/>
    </source>
</evidence>
<comment type="cofactor">
    <cofactor evidence="6">
        <name>FMN</name>
        <dbReference type="ChEBI" id="CHEBI:58210"/>
    </cofactor>
</comment>
<dbReference type="InterPro" id="IPR007329">
    <property type="entry name" value="FMN-bd"/>
</dbReference>
<keyword evidence="2 6" id="KW-0597">Phosphoprotein</keyword>
<dbReference type="GO" id="GO:0009055">
    <property type="term" value="F:electron transfer activity"/>
    <property type="evidence" value="ECO:0007669"/>
    <property type="project" value="InterPro"/>
</dbReference>
<comment type="caution">
    <text evidence="8">The sequence shown here is derived from an EMBL/GenBank/DDBJ whole genome shotgun (WGS) entry which is preliminary data.</text>
</comment>
<feature type="domain" description="FMN-binding" evidence="7">
    <location>
        <begin position="89"/>
        <end position="173"/>
    </location>
</feature>
<dbReference type="GO" id="GO:0005886">
    <property type="term" value="C:plasma membrane"/>
    <property type="evidence" value="ECO:0007669"/>
    <property type="project" value="UniProtKB-SubCell"/>
</dbReference>
<keyword evidence="6" id="KW-0472">Membrane</keyword>
<keyword evidence="4 6" id="KW-0288">FMN</keyword>
<dbReference type="GO" id="GO:0022900">
    <property type="term" value="P:electron transport chain"/>
    <property type="evidence" value="ECO:0007669"/>
    <property type="project" value="UniProtKB-UniRule"/>
</dbReference>
<organism evidence="8 9">
    <name type="scientific">Clostridium sulfidigenes</name>
    <dbReference type="NCBI Taxonomy" id="318464"/>
    <lineage>
        <taxon>Bacteria</taxon>
        <taxon>Bacillati</taxon>
        <taxon>Bacillota</taxon>
        <taxon>Clostridia</taxon>
        <taxon>Eubacteriales</taxon>
        <taxon>Clostridiaceae</taxon>
        <taxon>Clostridium</taxon>
    </lineage>
</organism>
<name>A0A927ZKM2_9CLOT</name>
<dbReference type="PIRSF" id="PIRSF006091">
    <property type="entry name" value="E_trnsport_RnfG"/>
    <property type="match status" value="1"/>
</dbReference>
<evidence type="ECO:0000256" key="2">
    <source>
        <dbReference type="ARBA" id="ARBA00022553"/>
    </source>
</evidence>
<dbReference type="EMBL" id="SVCM01000111">
    <property type="protein sequence ID" value="MBE6060464.1"/>
    <property type="molecule type" value="Genomic_DNA"/>
</dbReference>
<keyword evidence="6" id="KW-1003">Cell membrane</keyword>
<evidence type="ECO:0000256" key="1">
    <source>
        <dbReference type="ARBA" id="ARBA00022448"/>
    </source>
</evidence>
<dbReference type="PANTHER" id="PTHR36118:SF1">
    <property type="entry name" value="ION-TRANSLOCATING OXIDOREDUCTASE COMPLEX SUBUNIT G"/>
    <property type="match status" value="1"/>
</dbReference>
<evidence type="ECO:0000256" key="3">
    <source>
        <dbReference type="ARBA" id="ARBA00022630"/>
    </source>
</evidence>
<comment type="subunit">
    <text evidence="6">The complex is composed of six subunits: RnfA, RnfB, RnfC, RnfD, RnfE and RnfG.</text>
</comment>
<evidence type="ECO:0000256" key="5">
    <source>
        <dbReference type="ARBA" id="ARBA00022982"/>
    </source>
</evidence>
<dbReference type="GO" id="GO:0010181">
    <property type="term" value="F:FMN binding"/>
    <property type="evidence" value="ECO:0007669"/>
    <property type="project" value="InterPro"/>
</dbReference>
<evidence type="ECO:0000313" key="8">
    <source>
        <dbReference type="EMBL" id="MBE6060464.1"/>
    </source>
</evidence>